<dbReference type="PANTHER" id="PTHR38167:SF1">
    <property type="entry name" value="C2H2-TYPE DOMAIN-CONTAINING PROTEIN"/>
    <property type="match status" value="1"/>
</dbReference>
<evidence type="ECO:0000313" key="2">
    <source>
        <dbReference type="Proteomes" id="UP001140510"/>
    </source>
</evidence>
<proteinExistence type="predicted"/>
<gene>
    <name evidence="1" type="ORF">N0V91_007098</name>
</gene>
<dbReference type="Proteomes" id="UP001140510">
    <property type="component" value="Unassembled WGS sequence"/>
</dbReference>
<comment type="caution">
    <text evidence="1">The sequence shown here is derived from an EMBL/GenBank/DDBJ whole genome shotgun (WGS) entry which is preliminary data.</text>
</comment>
<organism evidence="1 2">
    <name type="scientific">Didymella pomorum</name>
    <dbReference type="NCBI Taxonomy" id="749634"/>
    <lineage>
        <taxon>Eukaryota</taxon>
        <taxon>Fungi</taxon>
        <taxon>Dikarya</taxon>
        <taxon>Ascomycota</taxon>
        <taxon>Pezizomycotina</taxon>
        <taxon>Dothideomycetes</taxon>
        <taxon>Pleosporomycetidae</taxon>
        <taxon>Pleosporales</taxon>
        <taxon>Pleosporineae</taxon>
        <taxon>Didymellaceae</taxon>
        <taxon>Didymella</taxon>
    </lineage>
</organism>
<dbReference type="PANTHER" id="PTHR38167">
    <property type="entry name" value="C2H2-TYPE DOMAIN-CONTAINING PROTEIN"/>
    <property type="match status" value="1"/>
</dbReference>
<dbReference type="AlphaFoldDB" id="A0A9W9D5X5"/>
<dbReference type="EMBL" id="JAPEVA010000060">
    <property type="protein sequence ID" value="KAJ4402560.1"/>
    <property type="molecule type" value="Genomic_DNA"/>
</dbReference>
<protein>
    <submittedName>
        <fullName evidence="1">Uncharacterized protein</fullName>
    </submittedName>
</protein>
<name>A0A9W9D5X5_9PLEO</name>
<keyword evidence="2" id="KW-1185">Reference proteome</keyword>
<dbReference type="OrthoDB" id="5422613at2759"/>
<sequence>MGPDYQEQHTVGQHAGNEVDISPLNHTQLAGDAFFDLEAALQLPGLLSWEPDSRVVLGQDDGTAQQPTFSQQPFPQTLTNDEFAFQWQDLNASAFAQQIPDHDTIGQTFLNEEPLDQQIHDLHDPTQTFAGQGVFEQQMLLQQPFVGYTVGQEMSGLVWTQQSIPDQISLNYVPLQPLFMEQQEQVEVPQFPATRAALGIAPCHILAAIEAPSSEVTPHFDMCGRCNEPFEVARNRGDACLFHRAPRPNVDFRHPYWDTWDDAKLPRDNPFIRAKVPDAFVWPCCSSLGSFPGCSSDAHKTNDDFVTDAVQQLVHEQVQAGQIPGVDSSSLRSLLSKF</sequence>
<accession>A0A9W9D5X5</accession>
<reference evidence="1" key="1">
    <citation type="submission" date="2022-10" db="EMBL/GenBank/DDBJ databases">
        <title>Tapping the CABI collections for fungal endophytes: first genome assemblies for Collariella, Neodidymelliopsis, Ascochyta clinopodiicola, Didymella pomorum, Didymosphaeria variabile, Neocosmospora piperis and Neocucurbitaria cava.</title>
        <authorList>
            <person name="Hill R."/>
        </authorList>
    </citation>
    <scope>NUCLEOTIDE SEQUENCE</scope>
    <source>
        <strain evidence="1">IMI 355091</strain>
    </source>
</reference>
<evidence type="ECO:0000313" key="1">
    <source>
        <dbReference type="EMBL" id="KAJ4402560.1"/>
    </source>
</evidence>